<dbReference type="HOGENOM" id="CLU_028644_3_0_9"/>
<dbReference type="InterPro" id="IPR049516">
    <property type="entry name" value="FAD-depend_C"/>
</dbReference>
<dbReference type="InterPro" id="IPR028348">
    <property type="entry name" value="FAD-binding_protein"/>
</dbReference>
<dbReference type="PANTHER" id="PTHR42842">
    <property type="entry name" value="FAD/NAD(P)-BINDING OXIDOREDUCTASE"/>
    <property type="match status" value="1"/>
</dbReference>
<keyword evidence="3" id="KW-1185">Reference proteome</keyword>
<evidence type="ECO:0000313" key="2">
    <source>
        <dbReference type="EMBL" id="EHL12361.1"/>
    </source>
</evidence>
<gene>
    <name evidence="2" type="ORF">HMPREF9625_00398</name>
</gene>
<dbReference type="RefSeq" id="WP_009534266.1">
    <property type="nucleotide sequence ID" value="NZ_KE148312.1"/>
</dbReference>
<reference evidence="2" key="2">
    <citation type="submission" date="2013-03" db="EMBL/GenBank/DDBJ databases">
        <title>The Genome Sequence of Oribacterium sp. ACB1.</title>
        <authorList>
            <consortium name="The Broad Institute Genomics Platform"/>
            <consortium name="The Broad Institute Genome Sequencing Center for Infectious Disease"/>
            <person name="Earl A."/>
            <person name="Ward D."/>
            <person name="Feldgarden M."/>
            <person name="Gevers D."/>
            <person name="Sizova M."/>
            <person name="Hazen A."/>
            <person name="Epstein S."/>
            <person name="Walker B."/>
            <person name="Young S."/>
            <person name="Zeng Q."/>
            <person name="Gargeya S."/>
            <person name="Fitzgerald M."/>
            <person name="Haas B."/>
            <person name="Abouelleil A."/>
            <person name="Allen A.W."/>
            <person name="Alvarado L."/>
            <person name="Arachchi H.M."/>
            <person name="Berlin A.M."/>
            <person name="Chapman S.B."/>
            <person name="Gainer-Dewar J."/>
            <person name="Goldberg J."/>
            <person name="Griggs A."/>
            <person name="Gujja S."/>
            <person name="Hansen M."/>
            <person name="Howarth C."/>
            <person name="Imamovic A."/>
            <person name="Ireland A."/>
            <person name="Larimer J."/>
            <person name="McCowan C."/>
            <person name="Murphy C."/>
            <person name="Pearson M."/>
            <person name="Poon T.W."/>
            <person name="Priest M."/>
            <person name="Roberts A."/>
            <person name="Saif S."/>
            <person name="Shea T."/>
            <person name="Sisk P."/>
            <person name="Sykes S."/>
            <person name="Wortman J."/>
            <person name="Nusbaum C."/>
            <person name="Birren B."/>
        </authorList>
    </citation>
    <scope>NUCLEOTIDE SEQUENCE [LARGE SCALE GENOMIC DNA]</scope>
    <source>
        <strain evidence="2">ACB1</strain>
    </source>
</reference>
<dbReference type="SUPFAM" id="SSF51905">
    <property type="entry name" value="FAD/NAD(P)-binding domain"/>
    <property type="match status" value="1"/>
</dbReference>
<name>G9WM15_9FIRM</name>
<dbReference type="PANTHER" id="PTHR42842:SF3">
    <property type="entry name" value="FAD_NAD(P)-BINDING OXIDOREDUCTASE FAMILY PROTEIN"/>
    <property type="match status" value="1"/>
</dbReference>
<sequence>MIRISQIKMGLFDGEEEIKKAAAKLLHLDSSVISDFLIERRSIDARKKPKLYFVYSVYLSLKGVNEEKLVKKLRSKDIVLTAPVRYKAPELPLEIEGIARKEYFQKEENRPVIVGFGPAGMFSGLLLARAGLRPIIYERGQAVEKRQEAVTRLWTEGKLDPNSNPQFGEGGAGTFSDGKLNTLVKDSCGRSRFVLETFVHYGAKEEILYDAKPHVGTDALISIVASLRKEIESLGGEVRFESQYHFEKHEKRPLIIAIGHSARDSFRELYALGYPMVAKDFAMGFRVQHEQKDIDFALYGEIDEKTRALLGASSYKISHHTKHNRAFYSFCMCPGGYVVNSSSEEGGLCVNGMSYSGRDSGKANSAIIFSVSKEEYGGEEDPLAGISLQRDFEKKAFSLAGGKVPYSRYDKIKNVASEEKAQDLMLKGQGEECDISSLFRLENYPKLSHLEEDFVESMEAFEKKIKGFSKGNTLVYGVESRTSSPLRILRGEDYSTLGRRIYPAGEGAGYAGGIMSAAMDGLKVAESLILSYDKQG</sequence>
<dbReference type="PATRIC" id="fig|796943.3.peg.792"/>
<dbReference type="Gene3D" id="3.50.50.60">
    <property type="entry name" value="FAD/NAD(P)-binding domain"/>
    <property type="match status" value="2"/>
</dbReference>
<protein>
    <recommendedName>
        <fullName evidence="1">FAD-dependent protein C-terminal domain-containing protein</fullName>
    </recommendedName>
</protein>
<evidence type="ECO:0000313" key="3">
    <source>
        <dbReference type="Proteomes" id="UP000018461"/>
    </source>
</evidence>
<dbReference type="Gene3D" id="3.30.70.2700">
    <property type="match status" value="1"/>
</dbReference>
<dbReference type="Proteomes" id="UP000018461">
    <property type="component" value="Unassembled WGS sequence"/>
</dbReference>
<dbReference type="PIRSF" id="PIRSF038984">
    <property type="entry name" value="FAD_binding_protein"/>
    <property type="match status" value="1"/>
</dbReference>
<reference evidence="2" key="1">
    <citation type="submission" date="2011-08" db="EMBL/GenBank/DDBJ databases">
        <authorList>
            <consortium name="The Broad Institute Genome Sequencing Platform"/>
            <person name="Earl A."/>
            <person name="Ward D."/>
            <person name="Feldgarden M."/>
            <person name="Gevers D."/>
            <person name="Sizova M."/>
            <person name="Hazen A."/>
            <person name="Epstein S."/>
            <person name="Young S.K."/>
            <person name="Zeng Q."/>
            <person name="Gargeya S."/>
            <person name="Fitzgerald M."/>
            <person name="Haas B."/>
            <person name="Abouelleil A."/>
            <person name="Alvarado L."/>
            <person name="Arachchi H.M."/>
            <person name="Berlin A."/>
            <person name="Brown A."/>
            <person name="Chapman S.B."/>
            <person name="Chen Z."/>
            <person name="Dunbar C."/>
            <person name="Freedman E."/>
            <person name="Gearin G."/>
            <person name="Gellesch M."/>
            <person name="Goldberg J."/>
            <person name="Griggs A."/>
            <person name="Gujja S."/>
            <person name="Heiman D."/>
            <person name="Howarth C."/>
            <person name="Larson L."/>
            <person name="Lui A."/>
            <person name="MacDonald P.J.P."/>
            <person name="Montmayeur A."/>
            <person name="Murphy C."/>
            <person name="Neiman D."/>
            <person name="Pearson M."/>
            <person name="Priest M."/>
            <person name="Roberts A."/>
            <person name="Saif S."/>
            <person name="Shea T."/>
            <person name="Shenoy N."/>
            <person name="Sisk P."/>
            <person name="Stolte C."/>
            <person name="Sykes S."/>
            <person name="Wortman J."/>
            <person name="Nusbaum C."/>
            <person name="Birren B."/>
        </authorList>
    </citation>
    <scope>NUCLEOTIDE SEQUENCE</scope>
    <source>
        <strain evidence="2">ACB1</strain>
    </source>
</reference>
<proteinExistence type="predicted"/>
<dbReference type="Pfam" id="PF21688">
    <property type="entry name" value="FAD-depend_C"/>
    <property type="match status" value="1"/>
</dbReference>
<comment type="caution">
    <text evidence="2">The sequence shown here is derived from an EMBL/GenBank/DDBJ whole genome shotgun (WGS) entry which is preliminary data.</text>
</comment>
<dbReference type="EMBL" id="AFZC02000003">
    <property type="protein sequence ID" value="EHL12361.1"/>
    <property type="molecule type" value="Genomic_DNA"/>
</dbReference>
<dbReference type="AlphaFoldDB" id="G9WM15"/>
<feature type="domain" description="FAD-dependent protein C-terminal" evidence="1">
    <location>
        <begin position="280"/>
        <end position="482"/>
    </location>
</feature>
<evidence type="ECO:0000259" key="1">
    <source>
        <dbReference type="Pfam" id="PF21688"/>
    </source>
</evidence>
<dbReference type="STRING" id="796943.HMPREF9625_00398"/>
<accession>G9WM15</accession>
<organism evidence="2 3">
    <name type="scientific">Oribacterium parvum ACB1</name>
    <dbReference type="NCBI Taxonomy" id="796943"/>
    <lineage>
        <taxon>Bacteria</taxon>
        <taxon>Bacillati</taxon>
        <taxon>Bacillota</taxon>
        <taxon>Clostridia</taxon>
        <taxon>Lachnospirales</taxon>
        <taxon>Lachnospiraceae</taxon>
        <taxon>Oribacterium</taxon>
    </lineage>
</organism>
<dbReference type="InterPro" id="IPR036188">
    <property type="entry name" value="FAD/NAD-bd_sf"/>
</dbReference>